<organism evidence="1 2">
    <name type="scientific">Caloramator mitchellensis</name>
    <dbReference type="NCBI Taxonomy" id="908809"/>
    <lineage>
        <taxon>Bacteria</taxon>
        <taxon>Bacillati</taxon>
        <taxon>Bacillota</taxon>
        <taxon>Clostridia</taxon>
        <taxon>Eubacteriales</taxon>
        <taxon>Clostridiaceae</taxon>
        <taxon>Caloramator</taxon>
    </lineage>
</organism>
<protein>
    <submittedName>
        <fullName evidence="1">Uncharacterized protein</fullName>
    </submittedName>
</protein>
<keyword evidence="2" id="KW-1185">Reference proteome</keyword>
<name>A0A0R3JVD6_CALMK</name>
<evidence type="ECO:0000313" key="2">
    <source>
        <dbReference type="Proteomes" id="UP000052015"/>
    </source>
</evidence>
<comment type="caution">
    <text evidence="1">The sequence shown here is derived from an EMBL/GenBank/DDBJ whole genome shotgun (WGS) entry which is preliminary data.</text>
</comment>
<gene>
    <name evidence="1" type="ORF">ABG79_00364</name>
</gene>
<accession>A0A0R3JVD6</accession>
<proteinExistence type="predicted"/>
<dbReference type="Proteomes" id="UP000052015">
    <property type="component" value="Unassembled WGS sequence"/>
</dbReference>
<dbReference type="EMBL" id="LKHP01000002">
    <property type="protein sequence ID" value="KRQ87563.1"/>
    <property type="molecule type" value="Genomic_DNA"/>
</dbReference>
<sequence length="147" mass="17606">MANIYYTNVFFEPSTLNPFSENRWYDRNWIVLKLLDDADYFLFTGGGQESVFQVIVTKKCSDWKYRIMDFIEYETSHNKYIIVSVSRGDLDTAKKEYSGHSYMDRFLRPYEWKVLVHSTTWDCWQSIKKDGCLKSLNTLKLEDFIKE</sequence>
<dbReference type="AlphaFoldDB" id="A0A0R3JVD6"/>
<dbReference type="RefSeq" id="WP_057976528.1">
    <property type="nucleotide sequence ID" value="NZ_LKHP01000002.1"/>
</dbReference>
<reference evidence="1 2" key="1">
    <citation type="submission" date="2015-09" db="EMBL/GenBank/DDBJ databases">
        <title>Draft genome sequence of a Caloramator mitchellensis, a moderate thermophile from the Great Artesian Basin of Australia.</title>
        <authorList>
            <person name="Patel B.K."/>
        </authorList>
    </citation>
    <scope>NUCLEOTIDE SEQUENCE [LARGE SCALE GENOMIC DNA]</scope>
    <source>
        <strain evidence="1 2">VF08</strain>
    </source>
</reference>
<evidence type="ECO:0000313" key="1">
    <source>
        <dbReference type="EMBL" id="KRQ87563.1"/>
    </source>
</evidence>
<dbReference type="OrthoDB" id="1906564at2"/>